<dbReference type="Proteomes" id="UP001165289">
    <property type="component" value="Unassembled WGS sequence"/>
</dbReference>
<dbReference type="SUPFAM" id="SSF46934">
    <property type="entry name" value="UBA-like"/>
    <property type="match status" value="2"/>
</dbReference>
<dbReference type="SMART" id="SM00165">
    <property type="entry name" value="UBA"/>
    <property type="match status" value="2"/>
</dbReference>
<dbReference type="Gene3D" id="1.10.8.10">
    <property type="entry name" value="DNA helicase RuvA subunit, C-terminal domain"/>
    <property type="match status" value="2"/>
</dbReference>
<dbReference type="InterPro" id="IPR039749">
    <property type="entry name" value="NUB1"/>
</dbReference>
<feature type="domain" description="UBA" evidence="1">
    <location>
        <begin position="452"/>
        <end position="492"/>
    </location>
</feature>
<dbReference type="EMBL" id="JAKMXF010000297">
    <property type="protein sequence ID" value="KAI6652874.1"/>
    <property type="molecule type" value="Genomic_DNA"/>
</dbReference>
<evidence type="ECO:0000313" key="3">
    <source>
        <dbReference type="Proteomes" id="UP001165289"/>
    </source>
</evidence>
<dbReference type="CDD" id="cd14291">
    <property type="entry name" value="UBA1_NUB1_like"/>
    <property type="match status" value="1"/>
</dbReference>
<sequence length="624" mass="70233">MEVDYFMSGQMGSQVGDDILTIVRRLLNQNEVKLWQVPYTEDQNDLLGSGTYSKEFIEKYSTKSGLEKDTFITACEHLRKVALSKLAAKMKFQRTGIATLILKPTKSDTSPDYPSLELECSLHITGDELVQLASSMYALTPLSIKLIHQGRIVSGDDLIANQGVKHMSKIMCVCLSEHELQERERVHTQQEQNKMVEKSKQAAKKLAERGVSDSQYFLEIQDQNGKPISLPPTEKEALSCAMALHEKGKVLINACKYSDALVLLCEADVEFNQCRSSILDVVDNYAILSLDLCWCYLNLEQISELSSADERLKRCETAFYRSYGRDLSRLSKLKNKESIQEYSLLVRLYLMQGIVAYHIDDHLTAKIKLFKAEELAEKIKINESSLLSLINMGFELKDVRLALRVCEGDVMASIDYIQQRQLELRERYEKDRAENKLNLLRNKLGKTAAGEQVDADKYKLLKGMGFPKDLVKRALRVSNNDMDQAIQLMSAAQQLMEISPGPEQPTPPIEDIPIDSESAGATVNPIITNPIPSLDSLMSQLLILGADETKARAAIDKHNGDLYAIVNELFFATVNGDDPDFVKPKPEDEEVVDFVANWQGSEDYLDISLDQETNLLSYYLGLLS</sequence>
<gene>
    <name evidence="2" type="ORF">LOD99_4260</name>
</gene>
<dbReference type="Pfam" id="PF00627">
    <property type="entry name" value="UBA"/>
    <property type="match status" value="2"/>
</dbReference>
<dbReference type="InterPro" id="IPR015940">
    <property type="entry name" value="UBA"/>
</dbReference>
<evidence type="ECO:0000313" key="2">
    <source>
        <dbReference type="EMBL" id="KAI6652874.1"/>
    </source>
</evidence>
<evidence type="ECO:0000259" key="1">
    <source>
        <dbReference type="PROSITE" id="PS50030"/>
    </source>
</evidence>
<dbReference type="SUPFAM" id="SSF54236">
    <property type="entry name" value="Ubiquitin-like"/>
    <property type="match status" value="1"/>
</dbReference>
<dbReference type="Pfam" id="PF18037">
    <property type="entry name" value="Ubiquitin_5"/>
    <property type="match status" value="1"/>
</dbReference>
<proteinExistence type="predicted"/>
<organism evidence="2 3">
    <name type="scientific">Oopsacas minuta</name>
    <dbReference type="NCBI Taxonomy" id="111878"/>
    <lineage>
        <taxon>Eukaryota</taxon>
        <taxon>Metazoa</taxon>
        <taxon>Porifera</taxon>
        <taxon>Hexactinellida</taxon>
        <taxon>Hexasterophora</taxon>
        <taxon>Lyssacinosida</taxon>
        <taxon>Leucopsacidae</taxon>
        <taxon>Oopsacas</taxon>
    </lineage>
</organism>
<protein>
    <recommendedName>
        <fullName evidence="1">UBA domain-containing protein</fullName>
    </recommendedName>
</protein>
<dbReference type="InterPro" id="IPR041207">
    <property type="entry name" value="NUB1_ubiquitin-like_dom"/>
</dbReference>
<keyword evidence="3" id="KW-1185">Reference proteome</keyword>
<feature type="domain" description="UBA" evidence="1">
    <location>
        <begin position="380"/>
        <end position="420"/>
    </location>
</feature>
<dbReference type="PANTHER" id="PTHR12948:SF3">
    <property type="entry name" value="NEDD8 ULTIMATE BUSTER 1"/>
    <property type="match status" value="1"/>
</dbReference>
<dbReference type="PANTHER" id="PTHR12948">
    <property type="entry name" value="NEDD8 ULTIMATE BUSTER-1 BS4 PROTEIN"/>
    <property type="match status" value="1"/>
</dbReference>
<dbReference type="GO" id="GO:2000058">
    <property type="term" value="P:regulation of ubiquitin-dependent protein catabolic process"/>
    <property type="evidence" value="ECO:0007669"/>
    <property type="project" value="TreeGrafter"/>
</dbReference>
<dbReference type="InterPro" id="IPR029071">
    <property type="entry name" value="Ubiquitin-like_domsf"/>
</dbReference>
<name>A0AAV7JVE2_9METZ</name>
<accession>A0AAV7JVE2</accession>
<dbReference type="Gene3D" id="3.10.20.90">
    <property type="entry name" value="Phosphatidylinositol 3-kinase Catalytic Subunit, Chain A, domain 1"/>
    <property type="match status" value="1"/>
</dbReference>
<dbReference type="AlphaFoldDB" id="A0AAV7JVE2"/>
<dbReference type="InterPro" id="IPR009060">
    <property type="entry name" value="UBA-like_sf"/>
</dbReference>
<comment type="caution">
    <text evidence="2">The sequence shown here is derived from an EMBL/GenBank/DDBJ whole genome shotgun (WGS) entry which is preliminary data.</text>
</comment>
<dbReference type="CDD" id="cd14270">
    <property type="entry name" value="UBA"/>
    <property type="match status" value="1"/>
</dbReference>
<reference evidence="2 3" key="1">
    <citation type="journal article" date="2023" name="BMC Biol.">
        <title>The compact genome of the sponge Oopsacas minuta (Hexactinellida) is lacking key metazoan core genes.</title>
        <authorList>
            <person name="Santini S."/>
            <person name="Schenkelaars Q."/>
            <person name="Jourda C."/>
            <person name="Duchesne M."/>
            <person name="Belahbib H."/>
            <person name="Rocher C."/>
            <person name="Selva M."/>
            <person name="Riesgo A."/>
            <person name="Vervoort M."/>
            <person name="Leys S.P."/>
            <person name="Kodjabachian L."/>
            <person name="Le Bivic A."/>
            <person name="Borchiellini C."/>
            <person name="Claverie J.M."/>
            <person name="Renard E."/>
        </authorList>
    </citation>
    <scope>NUCLEOTIDE SEQUENCE [LARGE SCALE GENOMIC DNA]</scope>
    <source>
        <strain evidence="2">SPO-2</strain>
    </source>
</reference>
<dbReference type="PROSITE" id="PS50030">
    <property type="entry name" value="UBA"/>
    <property type="match status" value="2"/>
</dbReference>